<dbReference type="EMBL" id="CP014501">
    <property type="protein sequence ID" value="ANB13500.1"/>
    <property type="molecule type" value="Genomic_DNA"/>
</dbReference>
<name>A0A167E0G2_9ASCO</name>
<proteinExistence type="predicted"/>
<dbReference type="GeneID" id="30033635"/>
<dbReference type="AlphaFoldDB" id="A0A167E0G2"/>
<dbReference type="RefSeq" id="XP_018735977.1">
    <property type="nucleotide sequence ID" value="XM_018878700.1"/>
</dbReference>
<organism evidence="1 2">
    <name type="scientific">Sugiyamaella lignohabitans</name>
    <dbReference type="NCBI Taxonomy" id="796027"/>
    <lineage>
        <taxon>Eukaryota</taxon>
        <taxon>Fungi</taxon>
        <taxon>Dikarya</taxon>
        <taxon>Ascomycota</taxon>
        <taxon>Saccharomycotina</taxon>
        <taxon>Dipodascomycetes</taxon>
        <taxon>Dipodascales</taxon>
        <taxon>Trichomonascaceae</taxon>
        <taxon>Sugiyamaella</taxon>
    </lineage>
</organism>
<dbReference type="OrthoDB" id="4664297at2759"/>
<accession>A0A167E0G2</accession>
<dbReference type="Gene3D" id="2.60.120.620">
    <property type="entry name" value="q2cbj1_9rhob like domain"/>
    <property type="match status" value="1"/>
</dbReference>
<protein>
    <recommendedName>
        <fullName evidence="3">Phytanoyl-CoA dioxygenase</fullName>
    </recommendedName>
</protein>
<keyword evidence="2" id="KW-1185">Reference proteome</keyword>
<gene>
    <name evidence="1" type="ORF">AWJ20_1794</name>
</gene>
<evidence type="ECO:0000313" key="2">
    <source>
        <dbReference type="Proteomes" id="UP000189580"/>
    </source>
</evidence>
<dbReference type="KEGG" id="slb:AWJ20_1794"/>
<evidence type="ECO:0008006" key="3">
    <source>
        <dbReference type="Google" id="ProtNLM"/>
    </source>
</evidence>
<sequence>MAAVAPGCTTLTQDQYDHFMEKGYIILHDCFTREQAAYWLKDVWVRLGLNPNDKESWHNPAVPEDPYGVKIHMPAQRTVKVSEFAPKAWGAICDLVGGEEKIVEETKYWRDNFIVNLGHRPTDRAPDIDDPRALENWHCDGDQFTHFLDSPDQGVVMTPIWSDEVKHLGGPTFLAPDSIDIVARFLHDHPEGFKPGSGVFVGRDIAQMCNDFVECVGKVGDVIICHPFMLHSASHNTLRIPRFITNPTVILKEPFRFDLPLEQLSPIERKTIKACGKDGPFKFEIVGERLRFHGQRYKYWNDSHEQELVRLNDYGTADHFIDNAGIIANDYRSAKEIIGR</sequence>
<dbReference type="SUPFAM" id="SSF51197">
    <property type="entry name" value="Clavaminate synthase-like"/>
    <property type="match status" value="1"/>
</dbReference>
<evidence type="ECO:0000313" key="1">
    <source>
        <dbReference type="EMBL" id="ANB13500.1"/>
    </source>
</evidence>
<reference evidence="1 2" key="1">
    <citation type="submission" date="2016-02" db="EMBL/GenBank/DDBJ databases">
        <title>Complete genome sequence and transcriptome regulation of the pentose utilising yeast Sugiyamaella lignohabitans.</title>
        <authorList>
            <person name="Bellasio M."/>
            <person name="Peymann A."/>
            <person name="Valli M."/>
            <person name="Sipitzky M."/>
            <person name="Graf A."/>
            <person name="Sauer M."/>
            <person name="Marx H."/>
            <person name="Mattanovich D."/>
        </authorList>
    </citation>
    <scope>NUCLEOTIDE SEQUENCE [LARGE SCALE GENOMIC DNA]</scope>
    <source>
        <strain evidence="1 2">CBS 10342</strain>
    </source>
</reference>
<dbReference type="Proteomes" id="UP000189580">
    <property type="component" value="Chromosome a"/>
</dbReference>